<gene>
    <name evidence="1" type="ORF">A7979_00775</name>
</gene>
<sequence length="320" mass="35999">MTPKKYDESIDDFHRAVNFYRLYRVLTNPMGKRRNDPTAPKNWLEALKEIMDLSMEERTINGIVYEVEVDERRRAATIGMHKQLDPSLMSQINRGEESVADFKLESQGSGVLLAHASAVAITEIQGTLVVAIARGSSISVPRQRAVSIFFNHFFATEKGVNWAHKGLIVPADIERLKRANRIKQYTAKFIESPHTLKGALVQGKGPRKASRLIAKPLGGEVEILLNVKDVKNQRNVQKEMLEQVLTTNDGLWHGSVQRATAVVDNDEVVLDLIDHDMASTIYFSPPERATLTFSSLLKAVKLELLRLEEEVQKALSYRPS</sequence>
<comment type="caution">
    <text evidence="1">The sequence shown here is derived from an EMBL/GenBank/DDBJ whole genome shotgun (WGS) entry which is preliminary data.</text>
</comment>
<evidence type="ECO:0000313" key="2">
    <source>
        <dbReference type="Proteomes" id="UP000192359"/>
    </source>
</evidence>
<accession>A0A1Y1RQS0</accession>
<reference evidence="1 2" key="1">
    <citation type="submission" date="2016-05" db="EMBL/GenBank/DDBJ databases">
        <title>Draft genome sequence of a porcine commensal Rothia nasimurium.</title>
        <authorList>
            <person name="Gaiser R.A."/>
            <person name="Van Baarlen P."/>
            <person name="Wells J.M."/>
        </authorList>
    </citation>
    <scope>NUCLEOTIDE SEQUENCE [LARGE SCALE GENOMIC DNA]</scope>
    <source>
        <strain evidence="1 2">PT-32</strain>
    </source>
</reference>
<evidence type="ECO:0000313" key="1">
    <source>
        <dbReference type="EMBL" id="ORC22083.1"/>
    </source>
</evidence>
<dbReference type="EMBL" id="LXWF01000011">
    <property type="protein sequence ID" value="ORC22083.1"/>
    <property type="molecule type" value="Genomic_DNA"/>
</dbReference>
<protein>
    <submittedName>
        <fullName evidence="1">Uncharacterized protein</fullName>
    </submittedName>
</protein>
<organism evidence="1 2">
    <name type="scientific">Rothia nasimurium</name>
    <dbReference type="NCBI Taxonomy" id="85336"/>
    <lineage>
        <taxon>Bacteria</taxon>
        <taxon>Bacillati</taxon>
        <taxon>Actinomycetota</taxon>
        <taxon>Actinomycetes</taxon>
        <taxon>Micrococcales</taxon>
        <taxon>Micrococcaceae</taxon>
        <taxon>Rothia</taxon>
    </lineage>
</organism>
<dbReference type="Proteomes" id="UP000192359">
    <property type="component" value="Unassembled WGS sequence"/>
</dbReference>
<name>A0A1Y1RQS0_9MICC</name>
<dbReference type="AlphaFoldDB" id="A0A1Y1RQS0"/>
<proteinExistence type="predicted"/>
<keyword evidence="2" id="KW-1185">Reference proteome</keyword>
<dbReference type="RefSeq" id="WP_083091135.1">
    <property type="nucleotide sequence ID" value="NZ_LXWF01000011.1"/>
</dbReference>